<dbReference type="AlphaFoldDB" id="A0A8S1QNH5"/>
<sequence>MNNFWDQSQIYQCGEYQNNQRIGKWNNIYKSVEIGGGQYYIQNGFEIKQGKWIELSHQFWEYGQVIYEGEYEKNKKIGLWNIYYKINQKEKYELIGGGIYDSTKGENIKIGKWFELSDQFWNKKQIFYEGLYNENGIKVGRWNIYFKDQDLNYKKILTGGGEYINHNEVSEIKIGRWIELSDGFYQFQNKLEVAKLLTMDSIKMVKNLEDGISYLTGNKLEVDHTMIHKIAITNQENGQSYLKIFVTWVKLLIQGNIEMVRKLVDGILFIKDIGVKIMKKQGMDNMTVEKVEKESKQEDGQNQVMTFIIIVRSLIMENINKVKNLVDGIYHIKDNKCKFFEDILNKLNYFSGGGSYDDSQGNNYKKGKWIDLSNRFRDVSQVSYVGEYQNGIKVGRWDIYFKNDDTKQNQIIGGGIYDSKEIKGKIGNWVEPNEGFWMQIISSDLTQLFQYFRYNQAIFKGEYKNGKKVGKWLTIFKGEQMQKFIIFKLKIIVVVVYMMIKMEKKQENGLNQMINLESI</sequence>
<reference evidence="1" key="1">
    <citation type="submission" date="2021-01" db="EMBL/GenBank/DDBJ databases">
        <authorList>
            <consortium name="Genoscope - CEA"/>
            <person name="William W."/>
        </authorList>
    </citation>
    <scope>NUCLEOTIDE SEQUENCE</scope>
</reference>
<name>A0A8S1QNH5_9CILI</name>
<dbReference type="EMBL" id="CAJJDN010000111">
    <property type="protein sequence ID" value="CAD8116731.1"/>
    <property type="molecule type" value="Genomic_DNA"/>
</dbReference>
<dbReference type="OrthoDB" id="10688904at2759"/>
<gene>
    <name evidence="1" type="ORF">PSON_ATCC_30995.1.T1110203</name>
</gene>
<dbReference type="PANTHER" id="PTHR33706">
    <property type="entry name" value="MORN VARIANT REPEAT PROTEIN"/>
    <property type="match status" value="1"/>
</dbReference>
<keyword evidence="2" id="KW-1185">Reference proteome</keyword>
<evidence type="ECO:0000313" key="2">
    <source>
        <dbReference type="Proteomes" id="UP000692954"/>
    </source>
</evidence>
<comment type="caution">
    <text evidence="1">The sequence shown here is derived from an EMBL/GenBank/DDBJ whole genome shotgun (WGS) entry which is preliminary data.</text>
</comment>
<evidence type="ECO:0000313" key="1">
    <source>
        <dbReference type="EMBL" id="CAD8116731.1"/>
    </source>
</evidence>
<dbReference type="PANTHER" id="PTHR33706:SF1">
    <property type="entry name" value="TPR REPEAT PROTEIN"/>
    <property type="match status" value="1"/>
</dbReference>
<proteinExistence type="predicted"/>
<dbReference type="Proteomes" id="UP000692954">
    <property type="component" value="Unassembled WGS sequence"/>
</dbReference>
<accession>A0A8S1QNH5</accession>
<protein>
    <submittedName>
        <fullName evidence="1">Uncharacterized protein</fullName>
    </submittedName>
</protein>
<organism evidence="1 2">
    <name type="scientific">Paramecium sonneborni</name>
    <dbReference type="NCBI Taxonomy" id="65129"/>
    <lineage>
        <taxon>Eukaryota</taxon>
        <taxon>Sar</taxon>
        <taxon>Alveolata</taxon>
        <taxon>Ciliophora</taxon>
        <taxon>Intramacronucleata</taxon>
        <taxon>Oligohymenophorea</taxon>
        <taxon>Peniculida</taxon>
        <taxon>Parameciidae</taxon>
        <taxon>Paramecium</taxon>
    </lineage>
</organism>